<evidence type="ECO:0000256" key="19">
    <source>
        <dbReference type="ARBA" id="ARBA00048679"/>
    </source>
</evidence>
<sequence>MAIGLKTVWTLRIAPRHQSTVHGEIPPEIGNLRNLEELELGQNKLVGIVPAAIFNVSTLKVLDLQNNSLSGSLSSIADVRLPNLEELYLWGNNFSGTIPRFIFNASKLSILELEDNSFSGFIPNTFGNLRNLKLLNLYDNYLTSSTPELSFLSSLSNCKSLTHIDLSNNPLDGILPRTSVGNLSHSLEYFDMSNCNVSGGIPEEIGNLTNLTTIYLGGNKLNGSIPITLGKLQKLQYLGLEDNKLEGSIPDDICRLAELYELELGGNKLSGSIPACFSNLASLRILSLGSNELTSIPLTFWNLKDILYLNFSSNFLTGPLPLEIGNLKVLVGIDFSMNNFSGVIPTEIGGLKNLQYLFLGYNRLQGSIPNSFGDLISLKSLNLSNNNLSGAIPISLEKLSYLKDLNLSFNKLEGEIPRGGSFGNFSAESFEGNELLCGSPNLQVPPCKTSIHHTSRKNSLLLGIVLPLSTIFMIVVILLILRYRKRGKRPPNDANMPPVATWRRFSYLELCQATDGFSENNLIGRGGFGSVYKARIGDGMEVAVKVFNLQCGRAFKSFDVECEMMKSIRHRNLIKVISSCSNEEFKALVLEYMPHGSLEKYLYSSNCILDIFQRLNIMIDVASALEYLHFGYSAPIIHCDLKPSNVLLDDNMVAHLSDFGIAKLLTREDQSMTQTQTLATIGYMAPEYGREGRVSTNGDVYSFGIMLMETFTGKKPTDEIFNGEMTLKHWVNDWLPISIMEVVDANLLSREDIHFVAKEQCVSFVFNLAMECTVESPEQRINAKEIVTRLLKIRDSLLRNVGGRCIRQSNLN</sequence>
<evidence type="ECO:0000256" key="14">
    <source>
        <dbReference type="ARBA" id="ARBA00022989"/>
    </source>
</evidence>
<evidence type="ECO:0000256" key="1">
    <source>
        <dbReference type="ARBA" id="ARBA00004162"/>
    </source>
</evidence>
<dbReference type="PANTHER" id="PTHR27008:SF398">
    <property type="entry name" value="PROTEIN KINASE DOMAIN-CONTAINING PROTEIN"/>
    <property type="match status" value="1"/>
</dbReference>
<name>A0AAP0QDT4_9ROSI</name>
<evidence type="ECO:0000256" key="10">
    <source>
        <dbReference type="ARBA" id="ARBA00022737"/>
    </source>
</evidence>
<dbReference type="PROSITE" id="PS51450">
    <property type="entry name" value="LRR"/>
    <property type="match status" value="3"/>
</dbReference>
<evidence type="ECO:0000256" key="15">
    <source>
        <dbReference type="ARBA" id="ARBA00023136"/>
    </source>
</evidence>
<comment type="caution">
    <text evidence="23">The sequence shown here is derived from an EMBL/GenBank/DDBJ whole genome shotgun (WGS) entry which is preliminary data.</text>
</comment>
<dbReference type="GO" id="GO:0005886">
    <property type="term" value="C:plasma membrane"/>
    <property type="evidence" value="ECO:0007669"/>
    <property type="project" value="UniProtKB-SubCell"/>
</dbReference>
<evidence type="ECO:0000256" key="13">
    <source>
        <dbReference type="ARBA" id="ARBA00022840"/>
    </source>
</evidence>
<evidence type="ECO:0000256" key="17">
    <source>
        <dbReference type="ARBA" id="ARBA00023180"/>
    </source>
</evidence>
<dbReference type="SUPFAM" id="SSF52047">
    <property type="entry name" value="RNI-like"/>
    <property type="match status" value="1"/>
</dbReference>
<evidence type="ECO:0000256" key="18">
    <source>
        <dbReference type="ARBA" id="ARBA00047899"/>
    </source>
</evidence>
<dbReference type="SMART" id="SM00365">
    <property type="entry name" value="LRR_SD22"/>
    <property type="match status" value="5"/>
</dbReference>
<dbReference type="InterPro" id="IPR017441">
    <property type="entry name" value="Protein_kinase_ATP_BS"/>
</dbReference>
<dbReference type="EC" id="2.7.11.1" evidence="2"/>
<evidence type="ECO:0000256" key="4">
    <source>
        <dbReference type="ARBA" id="ARBA00022527"/>
    </source>
</evidence>
<feature type="transmembrane region" description="Helical" evidence="21">
    <location>
        <begin position="460"/>
        <end position="481"/>
    </location>
</feature>
<comment type="catalytic activity">
    <reaction evidence="18">
        <text>L-threonyl-[protein] + ATP = O-phospho-L-threonyl-[protein] + ADP + H(+)</text>
        <dbReference type="Rhea" id="RHEA:46608"/>
        <dbReference type="Rhea" id="RHEA-COMP:11060"/>
        <dbReference type="Rhea" id="RHEA-COMP:11605"/>
        <dbReference type="ChEBI" id="CHEBI:15378"/>
        <dbReference type="ChEBI" id="CHEBI:30013"/>
        <dbReference type="ChEBI" id="CHEBI:30616"/>
        <dbReference type="ChEBI" id="CHEBI:61977"/>
        <dbReference type="ChEBI" id="CHEBI:456216"/>
        <dbReference type="EC" id="2.7.11.1"/>
    </reaction>
</comment>
<dbReference type="InterPro" id="IPR003591">
    <property type="entry name" value="Leu-rich_rpt_typical-subtyp"/>
</dbReference>
<evidence type="ECO:0000256" key="9">
    <source>
        <dbReference type="ARBA" id="ARBA00022729"/>
    </source>
</evidence>
<dbReference type="SMART" id="SM00220">
    <property type="entry name" value="S_TKc"/>
    <property type="match status" value="1"/>
</dbReference>
<evidence type="ECO:0000256" key="20">
    <source>
        <dbReference type="PROSITE-ProRule" id="PRU10141"/>
    </source>
</evidence>
<evidence type="ECO:0000256" key="12">
    <source>
        <dbReference type="ARBA" id="ARBA00022777"/>
    </source>
</evidence>
<dbReference type="PRINTS" id="PR00019">
    <property type="entry name" value="LEURICHRPT"/>
</dbReference>
<dbReference type="InterPro" id="IPR011009">
    <property type="entry name" value="Kinase-like_dom_sf"/>
</dbReference>
<evidence type="ECO:0000256" key="11">
    <source>
        <dbReference type="ARBA" id="ARBA00022741"/>
    </source>
</evidence>
<dbReference type="InterPro" id="IPR001611">
    <property type="entry name" value="Leu-rich_rpt"/>
</dbReference>
<feature type="binding site" evidence="20">
    <location>
        <position position="556"/>
    </location>
    <ligand>
        <name>ATP</name>
        <dbReference type="ChEBI" id="CHEBI:30616"/>
    </ligand>
</feature>
<keyword evidence="10" id="KW-0677">Repeat</keyword>
<dbReference type="InterPro" id="IPR008271">
    <property type="entry name" value="Ser/Thr_kinase_AS"/>
</dbReference>
<dbReference type="Gene3D" id="3.30.200.20">
    <property type="entry name" value="Phosphorylase Kinase, domain 1"/>
    <property type="match status" value="1"/>
</dbReference>
<dbReference type="Gene3D" id="3.80.10.10">
    <property type="entry name" value="Ribonuclease Inhibitor"/>
    <property type="match status" value="2"/>
</dbReference>
<keyword evidence="17" id="KW-0325">Glycoprotein</keyword>
<dbReference type="InterPro" id="IPR001245">
    <property type="entry name" value="Ser-Thr/Tyr_kinase_cat_dom"/>
</dbReference>
<keyword evidence="13 20" id="KW-0067">ATP-binding</keyword>
<dbReference type="GO" id="GO:0005524">
    <property type="term" value="F:ATP binding"/>
    <property type="evidence" value="ECO:0007669"/>
    <property type="project" value="UniProtKB-UniRule"/>
</dbReference>
<evidence type="ECO:0000256" key="3">
    <source>
        <dbReference type="ARBA" id="ARBA00022475"/>
    </source>
</evidence>
<protein>
    <recommendedName>
        <fullName evidence="2">non-specific serine/threonine protein kinase</fullName>
        <ecNumber evidence="2">2.7.11.1</ecNumber>
    </recommendedName>
</protein>
<dbReference type="PANTHER" id="PTHR27008">
    <property type="entry name" value="OS04G0122200 PROTEIN"/>
    <property type="match status" value="1"/>
</dbReference>
<evidence type="ECO:0000256" key="8">
    <source>
        <dbReference type="ARBA" id="ARBA00022692"/>
    </source>
</evidence>
<dbReference type="PROSITE" id="PS00107">
    <property type="entry name" value="PROTEIN_KINASE_ATP"/>
    <property type="match status" value="1"/>
</dbReference>
<dbReference type="FunFam" id="1.10.510.10:FF:000358">
    <property type="entry name" value="Putative leucine-rich repeat receptor-like serine/threonine-protein kinase"/>
    <property type="match status" value="1"/>
</dbReference>
<dbReference type="InterPro" id="IPR032675">
    <property type="entry name" value="LRR_dom_sf"/>
</dbReference>
<reference evidence="23 24" key="1">
    <citation type="submission" date="2024-05" db="EMBL/GenBank/DDBJ databases">
        <title>Haplotype-resolved chromosome-level genome assembly of Huyou (Citrus changshanensis).</title>
        <authorList>
            <person name="Miao C."/>
            <person name="Chen W."/>
            <person name="Wu Y."/>
            <person name="Wang L."/>
            <person name="Zhao S."/>
            <person name="Grierson D."/>
            <person name="Xu C."/>
            <person name="Chen K."/>
        </authorList>
    </citation>
    <scope>NUCLEOTIDE SEQUENCE [LARGE SCALE GENOMIC DNA]</scope>
    <source>
        <strain evidence="23">01-14</strain>
        <tissue evidence="23">Leaf</tissue>
    </source>
</reference>
<dbReference type="InterPro" id="IPR055414">
    <property type="entry name" value="LRR_R13L4/SHOC2-like"/>
</dbReference>
<keyword evidence="3" id="KW-1003">Cell membrane</keyword>
<dbReference type="PROSITE" id="PS00108">
    <property type="entry name" value="PROTEIN_KINASE_ST"/>
    <property type="match status" value="1"/>
</dbReference>
<keyword evidence="14 21" id="KW-1133">Transmembrane helix</keyword>
<keyword evidence="9" id="KW-0732">Signal</keyword>
<evidence type="ECO:0000256" key="6">
    <source>
        <dbReference type="ARBA" id="ARBA00022614"/>
    </source>
</evidence>
<evidence type="ECO:0000313" key="23">
    <source>
        <dbReference type="EMBL" id="KAK9182525.1"/>
    </source>
</evidence>
<evidence type="ECO:0000313" key="24">
    <source>
        <dbReference type="Proteomes" id="UP001428341"/>
    </source>
</evidence>
<evidence type="ECO:0000256" key="7">
    <source>
        <dbReference type="ARBA" id="ARBA00022679"/>
    </source>
</evidence>
<accession>A0AAP0QDT4</accession>
<keyword evidence="15 21" id="KW-0472">Membrane</keyword>
<keyword evidence="24" id="KW-1185">Reference proteome</keyword>
<dbReference type="Pfam" id="PF07714">
    <property type="entry name" value="PK_Tyr_Ser-Thr"/>
    <property type="match status" value="1"/>
</dbReference>
<keyword evidence="6" id="KW-0433">Leucine-rich repeat</keyword>
<comment type="catalytic activity">
    <reaction evidence="19">
        <text>L-seryl-[protein] + ATP = O-phospho-L-seryl-[protein] + ADP + H(+)</text>
        <dbReference type="Rhea" id="RHEA:17989"/>
        <dbReference type="Rhea" id="RHEA-COMP:9863"/>
        <dbReference type="Rhea" id="RHEA-COMP:11604"/>
        <dbReference type="ChEBI" id="CHEBI:15378"/>
        <dbReference type="ChEBI" id="CHEBI:29999"/>
        <dbReference type="ChEBI" id="CHEBI:30616"/>
        <dbReference type="ChEBI" id="CHEBI:83421"/>
        <dbReference type="ChEBI" id="CHEBI:456216"/>
        <dbReference type="EC" id="2.7.11.1"/>
    </reaction>
</comment>
<dbReference type="SUPFAM" id="SSF56112">
    <property type="entry name" value="Protein kinase-like (PK-like)"/>
    <property type="match status" value="1"/>
</dbReference>
<dbReference type="SUPFAM" id="SSF52058">
    <property type="entry name" value="L domain-like"/>
    <property type="match status" value="1"/>
</dbReference>
<evidence type="ECO:0000256" key="5">
    <source>
        <dbReference type="ARBA" id="ARBA00022553"/>
    </source>
</evidence>
<dbReference type="Pfam" id="PF13855">
    <property type="entry name" value="LRR_8"/>
    <property type="match status" value="1"/>
</dbReference>
<keyword evidence="16" id="KW-0675">Receptor</keyword>
<dbReference type="SMART" id="SM00369">
    <property type="entry name" value="LRR_TYP"/>
    <property type="match status" value="10"/>
</dbReference>
<dbReference type="FunFam" id="3.80.10.10:FF:000317">
    <property type="entry name" value="Inactive leucine-rich repeat receptor-like protein kinase"/>
    <property type="match status" value="1"/>
</dbReference>
<feature type="domain" description="Protein kinase" evidence="22">
    <location>
        <begin position="517"/>
        <end position="798"/>
    </location>
</feature>
<keyword evidence="12" id="KW-0418">Kinase</keyword>
<dbReference type="FunFam" id="3.30.200.20:FF:000661">
    <property type="entry name" value="Serine-threonine protein kinase plant-type"/>
    <property type="match status" value="1"/>
</dbReference>
<keyword evidence="11 20" id="KW-0547">Nucleotide-binding</keyword>
<proteinExistence type="predicted"/>
<dbReference type="Pfam" id="PF23598">
    <property type="entry name" value="LRR_14"/>
    <property type="match status" value="1"/>
</dbReference>
<dbReference type="InterPro" id="IPR051809">
    <property type="entry name" value="Plant_receptor-like_S/T_kinase"/>
</dbReference>
<keyword evidence="4" id="KW-0723">Serine/threonine-protein kinase</keyword>
<evidence type="ECO:0000256" key="2">
    <source>
        <dbReference type="ARBA" id="ARBA00012513"/>
    </source>
</evidence>
<evidence type="ECO:0000259" key="22">
    <source>
        <dbReference type="PROSITE" id="PS50011"/>
    </source>
</evidence>
<gene>
    <name evidence="23" type="ORF">WN944_025670</name>
</gene>
<evidence type="ECO:0000256" key="16">
    <source>
        <dbReference type="ARBA" id="ARBA00023170"/>
    </source>
</evidence>
<dbReference type="PROSITE" id="PS50011">
    <property type="entry name" value="PROTEIN_KINASE_DOM"/>
    <property type="match status" value="1"/>
</dbReference>
<keyword evidence="8 21" id="KW-0812">Transmembrane</keyword>
<organism evidence="23 24">
    <name type="scientific">Citrus x changshan-huyou</name>
    <dbReference type="NCBI Taxonomy" id="2935761"/>
    <lineage>
        <taxon>Eukaryota</taxon>
        <taxon>Viridiplantae</taxon>
        <taxon>Streptophyta</taxon>
        <taxon>Embryophyta</taxon>
        <taxon>Tracheophyta</taxon>
        <taxon>Spermatophyta</taxon>
        <taxon>Magnoliopsida</taxon>
        <taxon>eudicotyledons</taxon>
        <taxon>Gunneridae</taxon>
        <taxon>Pentapetalae</taxon>
        <taxon>rosids</taxon>
        <taxon>malvids</taxon>
        <taxon>Sapindales</taxon>
        <taxon>Rutaceae</taxon>
        <taxon>Aurantioideae</taxon>
        <taxon>Citrus</taxon>
    </lineage>
</organism>
<dbReference type="AlphaFoldDB" id="A0AAP0QDT4"/>
<keyword evidence="5" id="KW-0597">Phosphoprotein</keyword>
<dbReference type="Gene3D" id="1.10.510.10">
    <property type="entry name" value="Transferase(Phosphotransferase) domain 1"/>
    <property type="match status" value="1"/>
</dbReference>
<dbReference type="Pfam" id="PF00560">
    <property type="entry name" value="LRR_1"/>
    <property type="match status" value="3"/>
</dbReference>
<dbReference type="EMBL" id="JBCGBO010000024">
    <property type="protein sequence ID" value="KAK9182525.1"/>
    <property type="molecule type" value="Genomic_DNA"/>
</dbReference>
<dbReference type="GO" id="GO:0004674">
    <property type="term" value="F:protein serine/threonine kinase activity"/>
    <property type="evidence" value="ECO:0007669"/>
    <property type="project" value="UniProtKB-KW"/>
</dbReference>
<keyword evidence="7" id="KW-0808">Transferase</keyword>
<dbReference type="CDD" id="cd14066">
    <property type="entry name" value="STKc_IRAK"/>
    <property type="match status" value="1"/>
</dbReference>
<comment type="subcellular location">
    <subcellularLocation>
        <location evidence="1">Cell membrane</location>
        <topology evidence="1">Single-pass membrane protein</topology>
    </subcellularLocation>
</comment>
<dbReference type="Proteomes" id="UP001428341">
    <property type="component" value="Unassembled WGS sequence"/>
</dbReference>
<evidence type="ECO:0000256" key="21">
    <source>
        <dbReference type="SAM" id="Phobius"/>
    </source>
</evidence>
<dbReference type="InterPro" id="IPR000719">
    <property type="entry name" value="Prot_kinase_dom"/>
</dbReference>